<dbReference type="SUPFAM" id="SSF53383">
    <property type="entry name" value="PLP-dependent transferases"/>
    <property type="match status" value="1"/>
</dbReference>
<dbReference type="InterPro" id="IPR015422">
    <property type="entry name" value="PyrdxlP-dep_Trfase_small"/>
</dbReference>
<name>A0A382ZLY8_9ZZZZ</name>
<dbReference type="PANTHER" id="PTHR11601:SF34">
    <property type="entry name" value="CYSTEINE DESULFURASE"/>
    <property type="match status" value="1"/>
</dbReference>
<proteinExistence type="predicted"/>
<evidence type="ECO:0000313" key="3">
    <source>
        <dbReference type="EMBL" id="SVD95708.1"/>
    </source>
</evidence>
<dbReference type="AlphaFoldDB" id="A0A382ZLY8"/>
<dbReference type="InterPro" id="IPR015424">
    <property type="entry name" value="PyrdxlP-dep_Trfase"/>
</dbReference>
<dbReference type="PANTHER" id="PTHR11601">
    <property type="entry name" value="CYSTEINE DESULFURYLASE FAMILY MEMBER"/>
    <property type="match status" value="1"/>
</dbReference>
<comment type="cofactor">
    <cofactor evidence="1">
        <name>pyridoxal 5'-phosphate</name>
        <dbReference type="ChEBI" id="CHEBI:597326"/>
    </cofactor>
</comment>
<feature type="domain" description="Aminotransferase class V" evidence="2">
    <location>
        <begin position="5"/>
        <end position="107"/>
    </location>
</feature>
<reference evidence="3" key="1">
    <citation type="submission" date="2018-05" db="EMBL/GenBank/DDBJ databases">
        <authorList>
            <person name="Lanie J.A."/>
            <person name="Ng W.-L."/>
            <person name="Kazmierczak K.M."/>
            <person name="Andrzejewski T.M."/>
            <person name="Davidsen T.M."/>
            <person name="Wayne K.J."/>
            <person name="Tettelin H."/>
            <person name="Glass J.I."/>
            <person name="Rusch D."/>
            <person name="Podicherti R."/>
            <person name="Tsui H.-C.T."/>
            <person name="Winkler M.E."/>
        </authorList>
    </citation>
    <scope>NUCLEOTIDE SEQUENCE</scope>
</reference>
<dbReference type="InterPro" id="IPR000192">
    <property type="entry name" value="Aminotrans_V_dom"/>
</dbReference>
<sequence>MLKDDKKITLLRNKLIQYIQDEIHDSKINGNMEKRLSGNLNMYFANVSNEAIIAAMPKIAISSGAACTSSTMAASHVLLAIGLSKDEAFSSLRFGIGRFNTNEEIEIVAENLISSIQKLQKMNIT</sequence>
<dbReference type="Pfam" id="PF00266">
    <property type="entry name" value="Aminotran_5"/>
    <property type="match status" value="1"/>
</dbReference>
<evidence type="ECO:0000256" key="1">
    <source>
        <dbReference type="ARBA" id="ARBA00001933"/>
    </source>
</evidence>
<protein>
    <recommendedName>
        <fullName evidence="2">Aminotransferase class V domain-containing protein</fullName>
    </recommendedName>
</protein>
<dbReference type="EMBL" id="UINC01184478">
    <property type="protein sequence ID" value="SVD95708.1"/>
    <property type="molecule type" value="Genomic_DNA"/>
</dbReference>
<dbReference type="Gene3D" id="3.90.1150.10">
    <property type="entry name" value="Aspartate Aminotransferase, domain 1"/>
    <property type="match status" value="1"/>
</dbReference>
<organism evidence="3">
    <name type="scientific">marine metagenome</name>
    <dbReference type="NCBI Taxonomy" id="408172"/>
    <lineage>
        <taxon>unclassified sequences</taxon>
        <taxon>metagenomes</taxon>
        <taxon>ecological metagenomes</taxon>
    </lineage>
</organism>
<evidence type="ECO:0000259" key="2">
    <source>
        <dbReference type="Pfam" id="PF00266"/>
    </source>
</evidence>
<gene>
    <name evidence="3" type="ORF">METZ01_LOCUS448562</name>
</gene>
<accession>A0A382ZLY8</accession>